<reference evidence="2" key="1">
    <citation type="submission" date="2015-02" db="EMBL/GenBank/DDBJ databases">
        <authorList>
            <person name="Chooi Y.-H."/>
        </authorList>
    </citation>
    <scope>NUCLEOTIDE SEQUENCE [LARGE SCALE GENOMIC DNA]</scope>
    <source>
        <strain evidence="2">strain Y</strain>
    </source>
</reference>
<keyword evidence="2" id="KW-1185">Reference proteome</keyword>
<evidence type="ECO:0000313" key="1">
    <source>
        <dbReference type="EMBL" id="CPR21779.1"/>
    </source>
</evidence>
<sequence>MNETTSAVSPARYEFRIFTTNGANLIERLRALPGAKKPERDQGAQTYIVRHNYDHISIKLREDRLEVKERFGQLDCLERWRYRFVAPLPVTADQVEEHLFAPLGLSVSLKAGTRFSAHALIELVQAHCPPLALIELNKDRVKWSLGACNAEYVSLDADGHSLCSIALESTDPNALRQLIGTLQLDHYENQSYIAFLNSSEKNG</sequence>
<accession>A0A0D6JIF3</accession>
<dbReference type="KEGG" id="fil:BN1229_v1_2702"/>
<proteinExistence type="predicted"/>
<dbReference type="Proteomes" id="UP000033187">
    <property type="component" value="Chromosome 1"/>
</dbReference>
<dbReference type="AlphaFoldDB" id="A0A0D6JIF3"/>
<dbReference type="RefSeq" id="WP_046478528.1">
    <property type="nucleotide sequence ID" value="NZ_LN829118.1"/>
</dbReference>
<dbReference type="KEGG" id="fiy:BN1229_v1_3212"/>
<gene>
    <name evidence="1" type="ORF">YBN1229_v1_3212</name>
</gene>
<organism evidence="1 2">
    <name type="scientific">Candidatus Filomicrobium marinum</name>
    <dbReference type="NCBI Taxonomy" id="1608628"/>
    <lineage>
        <taxon>Bacteria</taxon>
        <taxon>Pseudomonadati</taxon>
        <taxon>Pseudomonadota</taxon>
        <taxon>Alphaproteobacteria</taxon>
        <taxon>Hyphomicrobiales</taxon>
        <taxon>Hyphomicrobiaceae</taxon>
        <taxon>Filomicrobium</taxon>
    </lineage>
</organism>
<evidence type="ECO:0000313" key="2">
    <source>
        <dbReference type="Proteomes" id="UP000033187"/>
    </source>
</evidence>
<protein>
    <recommendedName>
        <fullName evidence="3">CYTH domain-containing protein</fullName>
    </recommendedName>
</protein>
<dbReference type="EMBL" id="LN829119">
    <property type="protein sequence ID" value="CPR21779.1"/>
    <property type="molecule type" value="Genomic_DNA"/>
</dbReference>
<evidence type="ECO:0008006" key="3">
    <source>
        <dbReference type="Google" id="ProtNLM"/>
    </source>
</evidence>
<name>A0A0D6JIF3_9HYPH</name>